<organism evidence="1 2">
    <name type="scientific">Vitis vinifera</name>
    <name type="common">Grape</name>
    <dbReference type="NCBI Taxonomy" id="29760"/>
    <lineage>
        <taxon>Eukaryota</taxon>
        <taxon>Viridiplantae</taxon>
        <taxon>Streptophyta</taxon>
        <taxon>Embryophyta</taxon>
        <taxon>Tracheophyta</taxon>
        <taxon>Spermatophyta</taxon>
        <taxon>Magnoliopsida</taxon>
        <taxon>eudicotyledons</taxon>
        <taxon>Gunneridae</taxon>
        <taxon>Pentapetalae</taxon>
        <taxon>rosids</taxon>
        <taxon>Vitales</taxon>
        <taxon>Vitaceae</taxon>
        <taxon>Viteae</taxon>
        <taxon>Vitis</taxon>
    </lineage>
</organism>
<protein>
    <submittedName>
        <fullName evidence="1">Uncharacterized protein</fullName>
    </submittedName>
</protein>
<sequence>MVENVLTVGAPNIPEKTCLKLIRYPDWWNDFQARKKRDDVAIAESTSRAVVANAEPQLSFLSQLKLPNDPTPPHNQGNCGHVLLSSTPHDGDVWIIDSRAIDHMTFDSNDFTHITQPRPCISNANGVTYPIIGAGIDILTKNITRRGTKRGGLYYMDDFSAGELTSCTTQPVTRRDKFSYCTVAWGTHHLAI</sequence>
<name>A0A438HPY6_VITVI</name>
<evidence type="ECO:0000313" key="2">
    <source>
        <dbReference type="Proteomes" id="UP000288805"/>
    </source>
</evidence>
<dbReference type="AlphaFoldDB" id="A0A438HPY6"/>
<accession>A0A438HPY6</accession>
<dbReference type="EMBL" id="QGNW01000193">
    <property type="protein sequence ID" value="RVW86523.1"/>
    <property type="molecule type" value="Genomic_DNA"/>
</dbReference>
<proteinExistence type="predicted"/>
<evidence type="ECO:0000313" key="1">
    <source>
        <dbReference type="EMBL" id="RVW86523.1"/>
    </source>
</evidence>
<dbReference type="Proteomes" id="UP000288805">
    <property type="component" value="Unassembled WGS sequence"/>
</dbReference>
<comment type="caution">
    <text evidence="1">The sequence shown here is derived from an EMBL/GenBank/DDBJ whole genome shotgun (WGS) entry which is preliminary data.</text>
</comment>
<gene>
    <name evidence="1" type="ORF">CK203_042134</name>
</gene>
<reference evidence="1 2" key="1">
    <citation type="journal article" date="2018" name="PLoS Genet.">
        <title>Population sequencing reveals clonal diversity and ancestral inbreeding in the grapevine cultivar Chardonnay.</title>
        <authorList>
            <person name="Roach M.J."/>
            <person name="Johnson D.L."/>
            <person name="Bohlmann J."/>
            <person name="van Vuuren H.J."/>
            <person name="Jones S.J."/>
            <person name="Pretorius I.S."/>
            <person name="Schmidt S.A."/>
            <person name="Borneman A.R."/>
        </authorList>
    </citation>
    <scope>NUCLEOTIDE SEQUENCE [LARGE SCALE GENOMIC DNA]</scope>
    <source>
        <strain evidence="2">cv. Chardonnay</strain>
        <tissue evidence="1">Leaf</tissue>
    </source>
</reference>